<dbReference type="AlphaFoldDB" id="A0A0I9RSA8"/>
<evidence type="ECO:0000313" key="5">
    <source>
        <dbReference type="Proteomes" id="UP000266644"/>
    </source>
</evidence>
<evidence type="ECO:0000313" key="4">
    <source>
        <dbReference type="EMBL" id="RHH08049.1"/>
    </source>
</evidence>
<sequence>MKKKLMMVAVLLGALSLGACVDNDESASVEAVRMAKAKQLESLANINNADADAKKAITAAEVAIKEAEAAYKKAQAELEQAQADQQKILLEKAQAALEAELETAKINAEAQLNYAKASLETAKAALIAALDGVDQANKTRITTLLGKANGLLVTINQDRTDLIDAKNGLARLKAELVTVELSNQETIAKEEKNKAVAQALIAEYEKYSTKDKADAEKAAQEANAKLTALNQISNEKYTANKNAIQAFNEANTNLNGSLYMQTIYRLTSNYYVQDFIEGENVNYTNDDATTGSAYSRGYYKYTANIDAINKEITDQTRNLSVNKAALADANKALTDAKAADAYKNLTKAVTDAQKKFDDAKTEVDKNTALNELRIAEGNLRDYVKPLETAVESATTGVTNSEENLKSWNDILAGVSGDNATAYATLITAMDNAVKAQLETQIAYNKASHNYSVQNSLAYTLQSIADGLADYDQLILAQKQAIAAADENIANAASIVSKEQAIANKEKEIADLENSLAVNEPIYNDYLAQIKALVGDSAE</sequence>
<feature type="coiled-coil region" evidence="1">
    <location>
        <begin position="57"/>
        <end position="107"/>
    </location>
</feature>
<organism evidence="4 5">
    <name type="scientific">Bacteroides fragilis</name>
    <dbReference type="NCBI Taxonomy" id="817"/>
    <lineage>
        <taxon>Bacteria</taxon>
        <taxon>Pseudomonadati</taxon>
        <taxon>Bacteroidota</taxon>
        <taxon>Bacteroidia</taxon>
        <taxon>Bacteroidales</taxon>
        <taxon>Bacteroidaceae</taxon>
        <taxon>Bacteroides</taxon>
    </lineage>
</organism>
<dbReference type="Proteomes" id="UP000266644">
    <property type="component" value="Unassembled WGS sequence"/>
</dbReference>
<dbReference type="EMBL" id="QRJE01000031">
    <property type="protein sequence ID" value="RHH08049.1"/>
    <property type="molecule type" value="Genomic_DNA"/>
</dbReference>
<dbReference type="EMBL" id="JAPTZU010000016">
    <property type="protein sequence ID" value="MCZ2689632.1"/>
    <property type="molecule type" value="Genomic_DNA"/>
</dbReference>
<reference evidence="3" key="2">
    <citation type="submission" date="2022-12" db="EMBL/GenBank/DDBJ databases">
        <title>Development of a Multilocus Sequence Typing Scheme for Bacteroides fragilis Based on Whole Genome Sequencing Data and Clinical Application.</title>
        <authorList>
            <person name="Nielsen F.D."/>
            <person name="Justesen U.S."/>
        </authorList>
    </citation>
    <scope>NUCLEOTIDE SEQUENCE</scope>
    <source>
        <strain evidence="3">BF_AM_ODE_DK_2015_4</strain>
    </source>
</reference>
<reference evidence="4 5" key="1">
    <citation type="submission" date="2018-08" db="EMBL/GenBank/DDBJ databases">
        <title>A genome reference for cultivated species of the human gut microbiota.</title>
        <authorList>
            <person name="Zou Y."/>
            <person name="Xue W."/>
            <person name="Luo G."/>
        </authorList>
    </citation>
    <scope>NUCLEOTIDE SEQUENCE [LARGE SCALE GENOMIC DNA]</scope>
    <source>
        <strain evidence="4 5">AM18-6</strain>
    </source>
</reference>
<comment type="caution">
    <text evidence="4">The sequence shown here is derived from an EMBL/GenBank/DDBJ whole genome shotgun (WGS) entry which is preliminary data.</text>
</comment>
<dbReference type="PROSITE" id="PS51257">
    <property type="entry name" value="PROKAR_LIPOPROTEIN"/>
    <property type="match status" value="1"/>
</dbReference>
<keyword evidence="1" id="KW-0175">Coiled coil</keyword>
<evidence type="ECO:0000256" key="2">
    <source>
        <dbReference type="SAM" id="SignalP"/>
    </source>
</evidence>
<keyword evidence="2" id="KW-0732">Signal</keyword>
<dbReference type="Proteomes" id="UP001079672">
    <property type="component" value="Unassembled WGS sequence"/>
</dbReference>
<feature type="signal peptide" evidence="2">
    <location>
        <begin position="1"/>
        <end position="19"/>
    </location>
</feature>
<evidence type="ECO:0000256" key="1">
    <source>
        <dbReference type="SAM" id="Coils"/>
    </source>
</evidence>
<protein>
    <recommendedName>
        <fullName evidence="6">Lipoprotein</fullName>
    </recommendedName>
</protein>
<dbReference type="RefSeq" id="WP_032543227.1">
    <property type="nucleotide sequence ID" value="NZ_CP036539.1"/>
</dbReference>
<proteinExistence type="predicted"/>
<evidence type="ECO:0000313" key="3">
    <source>
        <dbReference type="EMBL" id="MCZ2689632.1"/>
    </source>
</evidence>
<gene>
    <name evidence="4" type="ORF">DW228_17900</name>
    <name evidence="3" type="ORF">O1433_19215</name>
</gene>
<feature type="chain" id="PRO_5041522648" description="Lipoprotein" evidence="2">
    <location>
        <begin position="20"/>
        <end position="538"/>
    </location>
</feature>
<accession>A0A0I9RSA8</accession>
<name>A0A0I9RSA8_BACFG</name>
<evidence type="ECO:0008006" key="6">
    <source>
        <dbReference type="Google" id="ProtNLM"/>
    </source>
</evidence>